<evidence type="ECO:0000259" key="2">
    <source>
        <dbReference type="PROSITE" id="PS50093"/>
    </source>
</evidence>
<dbReference type="InterPro" id="IPR000601">
    <property type="entry name" value="PKD_dom"/>
</dbReference>
<dbReference type="InterPro" id="IPR035986">
    <property type="entry name" value="PKD_dom_sf"/>
</dbReference>
<dbReference type="InterPro" id="IPR022409">
    <property type="entry name" value="PKD/Chitinase_dom"/>
</dbReference>
<dbReference type="PROSITE" id="PS50093">
    <property type="entry name" value="PKD"/>
    <property type="match status" value="3"/>
</dbReference>
<dbReference type="InterPro" id="IPR013783">
    <property type="entry name" value="Ig-like_fold"/>
</dbReference>
<dbReference type="NCBIfam" id="TIGR04183">
    <property type="entry name" value="Por_Secre_tail"/>
    <property type="match status" value="1"/>
</dbReference>
<comment type="caution">
    <text evidence="4">The sequence shown here is derived from an EMBL/GenBank/DDBJ whole genome shotgun (WGS) entry which is preliminary data.</text>
</comment>
<dbReference type="Pfam" id="PF18911">
    <property type="entry name" value="PKD_4"/>
    <property type="match status" value="2"/>
</dbReference>
<evidence type="ECO:0000259" key="3">
    <source>
        <dbReference type="PROSITE" id="PS50835"/>
    </source>
</evidence>
<gene>
    <name evidence="4" type="ORF">ABS768_11500</name>
</gene>
<accession>A0ABW8YG25</accession>
<proteinExistence type="predicted"/>
<reference evidence="4 5" key="1">
    <citation type="submission" date="2024-06" db="EMBL/GenBank/DDBJ databases">
        <authorList>
            <person name="Kaempfer P."/>
            <person name="Viver T."/>
        </authorList>
    </citation>
    <scope>NUCLEOTIDE SEQUENCE [LARGE SCALE GENOMIC DNA]</scope>
    <source>
        <strain evidence="4 5">ST-75</strain>
    </source>
</reference>
<dbReference type="InterPro" id="IPR026444">
    <property type="entry name" value="Secre_tail"/>
</dbReference>
<feature type="domain" description="PKD" evidence="2">
    <location>
        <begin position="680"/>
        <end position="717"/>
    </location>
</feature>
<dbReference type="RefSeq" id="WP_408075108.1">
    <property type="nucleotide sequence ID" value="NZ_JBELQB010000008.1"/>
</dbReference>
<protein>
    <submittedName>
        <fullName evidence="4">PKD domain-containing protein</fullName>
    </submittedName>
</protein>
<dbReference type="PROSITE" id="PS50835">
    <property type="entry name" value="IG_LIKE"/>
    <property type="match status" value="1"/>
</dbReference>
<evidence type="ECO:0000313" key="5">
    <source>
        <dbReference type="Proteomes" id="UP001629059"/>
    </source>
</evidence>
<feature type="domain" description="Ig-like" evidence="3">
    <location>
        <begin position="315"/>
        <end position="408"/>
    </location>
</feature>
<dbReference type="CDD" id="cd00146">
    <property type="entry name" value="PKD"/>
    <property type="match status" value="3"/>
</dbReference>
<feature type="domain" description="PKD" evidence="2">
    <location>
        <begin position="172"/>
        <end position="217"/>
    </location>
</feature>
<dbReference type="EMBL" id="JBELQB010000008">
    <property type="protein sequence ID" value="MFL9838128.1"/>
    <property type="molecule type" value="Genomic_DNA"/>
</dbReference>
<dbReference type="Gene3D" id="2.60.40.10">
    <property type="entry name" value="Immunoglobulins"/>
    <property type="match status" value="3"/>
</dbReference>
<evidence type="ECO:0000256" key="1">
    <source>
        <dbReference type="ARBA" id="ARBA00022729"/>
    </source>
</evidence>
<dbReference type="SUPFAM" id="SSF49299">
    <property type="entry name" value="PKD domain"/>
    <property type="match status" value="4"/>
</dbReference>
<dbReference type="SMART" id="SM00089">
    <property type="entry name" value="PKD"/>
    <property type="match status" value="3"/>
</dbReference>
<sequence length="1626" mass="173729">MTNFTWQSKRLPLMMLILFGFLLLPARTIAQEAISIISDSETGCYQFDGPRKDSEQKEPGEDIEDGPCIRVCENTQVTYSLTGNSSNWANTQWSVAGGGIITSSLDSCLVQWQGAGNGTVTAEVTKLDGTVEYVEICIEIIPAPEAFYGVLPAYVGIPVQACLDEEIFFTNLSTTNGGSDLFSYYWDFGDGTYSSEFQPTHSYSAATTYTVILTVTNVCNCTSKYKMEVKVHDFPGINIECPSVVCDGEIASYTVEDFVGDICGGNFNWSVDGGTIVSTPPYGPTIDVVWDNVGPTGFGYVTIDATGCDIPCAGPTTIPVPVIQNNGTIVEDTVICENEQTVYKLPQWPSTTFNWSLDNNGTGATLVPRQQQNEIVVQTAGTSGTITLSCTYNNTLLNCGGTAELVITIKPKAQINGPSSLCINTIGGYNLTGGYSGSWVLKKPNGTVVSTGSGNSFNYNFTTAGNYILTVSGGAFCKNAQMGIVVRPKETTPTAIIGPDESCPGLPVTYSVNNTIPGTVIVWDILNGSIAGSDHGDEVTVTFDPTGPYVVSAWRENTAEPNCPSEIITKTVILPPVDANITGADEVCSSSYASYETAYTDGESYFWSVVPNTAGSVTAGNGTNMVDILWNEPPVISNPQQVKLTVIKCGLPYDFYFDVDVISTPAASIISPATICGGNSFSVSLTGLTSGTATWDFGDGTTPVVVSATSTVPHTYANINGSNTNYDISVHVDNPNGCSNPLNLSQSITVQPAPVASITPAGIYAVCPESAINDVLTVNIQSGFGSTSSIKWYHNGSLIATGPTSINLASLGYGYGSYYAVVANSNGCTTTTNTVIYNDNCDVTPCNINETVTVSATNDCGLVTATSTATGSPTGYTWFTQPAATPISLTPTSAQFQFDESGRYRIYYRAIYGSCAITKYYEVDVPYMADLKYNVTCNGAGGYDITLLDHSNFYPGYQMDNYVFNVDSGTVYSGPSNTFTTTVSPGIHTLDLTISKSGVPPCSAATVTIDLPAMPNATISAPNEICEDASFNMMLLTPQTGLTYLWNFGDGSTNRQVSPSKVYENAGTYNISLTVTNQYGCTDTKSHTIEVIENKLQGTVTAVPPVACEGGSSTLTYTPAAGSAAPTSYEWMEGNTVIGTTATNTFNVTQSGAYWVKVSGTYSCSTDIGVDNQTVVTFVKPTAAHISGPDEVCLNSSISLSTPEGPADTEYTWKKNGSILTAFNNMTSMTDTATALTTYTYEVIVKTPNGVGGFCTETDTHTVTVKPIPGAPSISVLGYQCNPVYKVKLQASASGTGTFTWSNGVNGSINEVLEGGTYQVRFTNEYGCSSTSQIVIPKDPTVYFWNVPSGCYELCKDILTAGSLGGINMTFPYWEWIFNGGTVDNGYYSSVNPLPLASFGDGSYSLILDNGYCHRESDPVDIKIKECRECEFVIRVKAIKTTHENGYCSYIVYFDLYNPYSIPIQVTLSLPNGEGMFVPSSITIPPGSSSQNVQMIPLNGFSGGPALGYAETTIDGKPCLNKLDIRFPDCAQGRPAAMDDSMSEYELVIAPNPAKENVSMNFTYLEKDSEKTIQVYNLLGVMLDSYTPAIQNGTWELNTSRFPAGQYIVVMKENGNILMQKNLIIQ</sequence>
<dbReference type="Pfam" id="PF18962">
    <property type="entry name" value="Por_Secre_tail"/>
    <property type="match status" value="1"/>
</dbReference>
<dbReference type="InterPro" id="IPR007110">
    <property type="entry name" value="Ig-like_dom"/>
</dbReference>
<dbReference type="Proteomes" id="UP001629059">
    <property type="component" value="Unassembled WGS sequence"/>
</dbReference>
<feature type="domain" description="PKD" evidence="2">
    <location>
        <begin position="1037"/>
        <end position="1091"/>
    </location>
</feature>
<name>A0ABW8YG25_9FLAO</name>
<evidence type="ECO:0000313" key="4">
    <source>
        <dbReference type="EMBL" id="MFL9838128.1"/>
    </source>
</evidence>
<keyword evidence="5" id="KW-1185">Reference proteome</keyword>
<keyword evidence="1" id="KW-0732">Signal</keyword>
<organism evidence="4 5">
    <name type="scientific">Flavobacterium rhizophilum</name>
    <dbReference type="NCBI Taxonomy" id="3163296"/>
    <lineage>
        <taxon>Bacteria</taxon>
        <taxon>Pseudomonadati</taxon>
        <taxon>Bacteroidota</taxon>
        <taxon>Flavobacteriia</taxon>
        <taxon>Flavobacteriales</taxon>
        <taxon>Flavobacteriaceae</taxon>
        <taxon>Flavobacterium</taxon>
    </lineage>
</organism>